<evidence type="ECO:0000313" key="10">
    <source>
        <dbReference type="Proteomes" id="UP000050454"/>
    </source>
</evidence>
<proteinExistence type="inferred from homology"/>
<dbReference type="STRING" id="1605367.AFM12_05525"/>
<dbReference type="PANTHER" id="PTHR33284">
    <property type="entry name" value="RIBOSOMAL PROTEIN L25/GLN-TRNA SYNTHETASE, ANTI-CODON-BINDING DOMAIN-CONTAINING PROTEIN"/>
    <property type="match status" value="1"/>
</dbReference>
<protein>
    <recommendedName>
        <fullName evidence="5">Large ribosomal subunit protein bL25</fullName>
    </recommendedName>
    <alternativeName>
        <fullName evidence="5">General stress protein CTC</fullName>
    </alternativeName>
</protein>
<dbReference type="Gene3D" id="2.40.240.10">
    <property type="entry name" value="Ribosomal Protein L25, Chain P"/>
    <property type="match status" value="1"/>
</dbReference>
<evidence type="ECO:0000259" key="7">
    <source>
        <dbReference type="Pfam" id="PF01386"/>
    </source>
</evidence>
<evidence type="ECO:0000313" key="9">
    <source>
        <dbReference type="EMBL" id="KPM50011.1"/>
    </source>
</evidence>
<comment type="caution">
    <text evidence="9">The sequence shown here is derived from an EMBL/GenBank/DDBJ whole genome shotgun (WGS) entry which is preliminary data.</text>
</comment>
<dbReference type="GO" id="GO:0006412">
    <property type="term" value="P:translation"/>
    <property type="evidence" value="ECO:0007669"/>
    <property type="project" value="UniProtKB-UniRule"/>
</dbReference>
<keyword evidence="2 5" id="KW-0694">RNA-binding</keyword>
<keyword evidence="10" id="KW-1185">Reference proteome</keyword>
<dbReference type="InterPro" id="IPR001021">
    <property type="entry name" value="Ribosomal_bL25_long"/>
</dbReference>
<dbReference type="Proteomes" id="UP000050454">
    <property type="component" value="Unassembled WGS sequence"/>
</dbReference>
<keyword evidence="1 5" id="KW-0699">rRNA-binding</keyword>
<dbReference type="NCBIfam" id="NF004132">
    <property type="entry name" value="PRK05618.2-2"/>
    <property type="match status" value="1"/>
</dbReference>
<dbReference type="RefSeq" id="WP_055144773.1">
    <property type="nucleotide sequence ID" value="NZ_JXSZ01000005.1"/>
</dbReference>
<accession>A0A0P7BGB8</accession>
<feature type="domain" description="Large ribosomal subunit protein bL25 L25" evidence="7">
    <location>
        <begin position="9"/>
        <end position="90"/>
    </location>
</feature>
<comment type="subunit">
    <text evidence="5">Part of the 50S ribosomal subunit; part of the 5S rRNA/L5/L18/L25 subcomplex. Contacts the 5S rRNA. Binds to the 5S rRNA independently of L5 and L18.</text>
</comment>
<gene>
    <name evidence="5" type="primary">rplY</name>
    <name evidence="5" type="synonym">ctc</name>
    <name evidence="9" type="ORF">AFM12_05525</name>
</gene>
<dbReference type="HAMAP" id="MF_01334">
    <property type="entry name" value="Ribosomal_bL25_CTC"/>
    <property type="match status" value="1"/>
</dbReference>
<evidence type="ECO:0000256" key="5">
    <source>
        <dbReference type="HAMAP-Rule" id="MF_01334"/>
    </source>
</evidence>
<sequence>MKKTEIVGYKRANLGRSAANQLRAEGQVPCVLYGGKEQVSFYAPAYLFRPLIFTPDAYEVKLNIEGTEYSAILQDKQFHPVNDTLVHADFLEITPEKVIKIKVPIRLVGTPAGINQGGKLQHKLRQLAVKGPVSAIPEYVDVDVKALKLGQSVKVEVISLDGIEILDPTSNPIASVNIPRAAKMAAELDEEDDEDGEAEGGEAGADEAAE</sequence>
<dbReference type="NCBIfam" id="TIGR00731">
    <property type="entry name" value="bL25_bact_ctc"/>
    <property type="match status" value="1"/>
</dbReference>
<comment type="function">
    <text evidence="5">This is one of the proteins that binds to the 5S RNA in the ribosome where it forms part of the central protuberance.</text>
</comment>
<dbReference type="OrthoDB" id="9786489at2"/>
<dbReference type="PANTHER" id="PTHR33284:SF1">
    <property type="entry name" value="RIBOSOMAL PROTEIN L25_GLN-TRNA SYNTHETASE, ANTI-CODON-BINDING DOMAIN-CONTAINING PROTEIN"/>
    <property type="match status" value="1"/>
</dbReference>
<evidence type="ECO:0000256" key="6">
    <source>
        <dbReference type="SAM" id="MobiDB-lite"/>
    </source>
</evidence>
<dbReference type="InterPro" id="IPR029751">
    <property type="entry name" value="Ribosomal_L25_dom"/>
</dbReference>
<dbReference type="Gene3D" id="2.170.120.20">
    <property type="entry name" value="Ribosomal protein L25, beta domain"/>
    <property type="match status" value="1"/>
</dbReference>
<feature type="region of interest" description="Disordered" evidence="6">
    <location>
        <begin position="184"/>
        <end position="210"/>
    </location>
</feature>
<dbReference type="GO" id="GO:0022625">
    <property type="term" value="C:cytosolic large ribosomal subunit"/>
    <property type="evidence" value="ECO:0007669"/>
    <property type="project" value="TreeGrafter"/>
</dbReference>
<evidence type="ECO:0000256" key="1">
    <source>
        <dbReference type="ARBA" id="ARBA00022730"/>
    </source>
</evidence>
<evidence type="ECO:0000256" key="3">
    <source>
        <dbReference type="ARBA" id="ARBA00022980"/>
    </source>
</evidence>
<dbReference type="Pfam" id="PF14693">
    <property type="entry name" value="Ribosomal_TL5_C"/>
    <property type="match status" value="1"/>
</dbReference>
<dbReference type="InterPro" id="IPR020930">
    <property type="entry name" value="Ribosomal_uL5_bac-type"/>
</dbReference>
<dbReference type="InterPro" id="IPR037121">
    <property type="entry name" value="Ribosomal_bL25_C"/>
</dbReference>
<keyword evidence="4 5" id="KW-0687">Ribonucleoprotein</keyword>
<dbReference type="EMBL" id="LGTQ01000005">
    <property type="protein sequence ID" value="KPM50011.1"/>
    <property type="molecule type" value="Genomic_DNA"/>
</dbReference>
<name>A0A0P7BGB8_9BACT</name>
<keyword evidence="3 5" id="KW-0689">Ribosomal protein</keyword>
<dbReference type="InterPro" id="IPR020056">
    <property type="entry name" value="Rbsml_bL25/Gln-tRNA_synth_N"/>
</dbReference>
<dbReference type="GO" id="GO:0008097">
    <property type="term" value="F:5S rRNA binding"/>
    <property type="evidence" value="ECO:0007669"/>
    <property type="project" value="InterPro"/>
</dbReference>
<evidence type="ECO:0000256" key="4">
    <source>
        <dbReference type="ARBA" id="ARBA00023274"/>
    </source>
</evidence>
<dbReference type="AlphaFoldDB" id="A0A0P7BGB8"/>
<organism evidence="9 10">
    <name type="scientific">Jiulongibacter sediminis</name>
    <dbReference type="NCBI Taxonomy" id="1605367"/>
    <lineage>
        <taxon>Bacteria</taxon>
        <taxon>Pseudomonadati</taxon>
        <taxon>Bacteroidota</taxon>
        <taxon>Cytophagia</taxon>
        <taxon>Cytophagales</taxon>
        <taxon>Leadbetterellaceae</taxon>
        <taxon>Jiulongibacter</taxon>
    </lineage>
</organism>
<dbReference type="CDD" id="cd00495">
    <property type="entry name" value="Ribosomal_L25_TL5_CTC"/>
    <property type="match status" value="1"/>
</dbReference>
<feature type="compositionally biased region" description="Acidic residues" evidence="6">
    <location>
        <begin position="187"/>
        <end position="210"/>
    </location>
</feature>
<dbReference type="InterPro" id="IPR011035">
    <property type="entry name" value="Ribosomal_bL25/Gln-tRNA_synth"/>
</dbReference>
<dbReference type="Pfam" id="PF01386">
    <property type="entry name" value="Ribosomal_L25p"/>
    <property type="match status" value="1"/>
</dbReference>
<evidence type="ECO:0000259" key="8">
    <source>
        <dbReference type="Pfam" id="PF14693"/>
    </source>
</evidence>
<reference evidence="9 10" key="1">
    <citation type="submission" date="2015-07" db="EMBL/GenBank/DDBJ databases">
        <title>The draft genome sequence of Leadbetterella sp. JN14-9.</title>
        <authorList>
            <person name="Liu Y."/>
            <person name="Du J."/>
            <person name="Shao Z."/>
        </authorList>
    </citation>
    <scope>NUCLEOTIDE SEQUENCE [LARGE SCALE GENOMIC DNA]</scope>
    <source>
        <strain evidence="9 10">JN14-9</strain>
    </source>
</reference>
<dbReference type="PATRIC" id="fig|1605367.3.peg.2463"/>
<dbReference type="SUPFAM" id="SSF50715">
    <property type="entry name" value="Ribosomal protein L25-like"/>
    <property type="match status" value="1"/>
</dbReference>
<comment type="similarity">
    <text evidence="5">Belongs to the bacterial ribosomal protein bL25 family. CTC subfamily.</text>
</comment>
<evidence type="ECO:0000256" key="2">
    <source>
        <dbReference type="ARBA" id="ARBA00022884"/>
    </source>
</evidence>
<dbReference type="InterPro" id="IPR020057">
    <property type="entry name" value="Ribosomal_bL25_b-dom"/>
</dbReference>
<dbReference type="GO" id="GO:0003735">
    <property type="term" value="F:structural constituent of ribosome"/>
    <property type="evidence" value="ECO:0007669"/>
    <property type="project" value="InterPro"/>
</dbReference>
<feature type="domain" description="Large ribosomal subunit protein bL25 beta" evidence="8">
    <location>
        <begin position="99"/>
        <end position="180"/>
    </location>
</feature>